<accession>G3Q558</accession>
<dbReference type="AlphaFoldDB" id="G3Q558"/>
<organism evidence="1">
    <name type="scientific">Gasterosteus aculeatus</name>
    <name type="common">Three-spined stickleback</name>
    <dbReference type="NCBI Taxonomy" id="69293"/>
    <lineage>
        <taxon>Eukaryota</taxon>
        <taxon>Metazoa</taxon>
        <taxon>Chordata</taxon>
        <taxon>Craniata</taxon>
        <taxon>Vertebrata</taxon>
        <taxon>Euteleostomi</taxon>
        <taxon>Actinopterygii</taxon>
        <taxon>Neopterygii</taxon>
        <taxon>Teleostei</taxon>
        <taxon>Neoteleostei</taxon>
        <taxon>Acanthomorphata</taxon>
        <taxon>Eupercaria</taxon>
        <taxon>Perciformes</taxon>
        <taxon>Cottioidei</taxon>
        <taxon>Gasterosteales</taxon>
        <taxon>Gasterosteidae</taxon>
        <taxon>Gasterosteus</taxon>
    </lineage>
</organism>
<reference evidence="1" key="1">
    <citation type="submission" date="2006-01" db="EMBL/GenBank/DDBJ databases">
        <authorList>
            <person name="Lindblad-Toh K."/>
            <person name="Mauceli E."/>
            <person name="Grabherr M."/>
            <person name="Chang J.L."/>
            <person name="Lander E.S."/>
        </authorList>
    </citation>
    <scope>NUCLEOTIDE SEQUENCE [LARGE SCALE GENOMIC DNA]</scope>
</reference>
<dbReference type="PANTHER" id="PTHR46902">
    <property type="entry name" value="DOMON DOMAIN-CONTAINING PROTEIN FRRS1L"/>
    <property type="match status" value="1"/>
</dbReference>
<evidence type="ECO:0008006" key="2">
    <source>
        <dbReference type="Google" id="ProtNLM"/>
    </source>
</evidence>
<dbReference type="InterPro" id="IPR042789">
    <property type="entry name" value="FRRS1L"/>
</dbReference>
<dbReference type="GO" id="GO:1900449">
    <property type="term" value="P:regulation of glutamate receptor signaling pathway"/>
    <property type="evidence" value="ECO:0007669"/>
    <property type="project" value="InterPro"/>
</dbReference>
<reference evidence="1" key="2">
    <citation type="submission" date="2024-04" db="UniProtKB">
        <authorList>
            <consortium name="Ensembl"/>
        </authorList>
    </citation>
    <scope>IDENTIFICATION</scope>
</reference>
<dbReference type="PANTHER" id="PTHR46902:SF1">
    <property type="entry name" value="DOMON DOMAIN-CONTAINING PROTEIN FRRS1L"/>
    <property type="match status" value="1"/>
</dbReference>
<dbReference type="OMA" id="THTAYIC"/>
<dbReference type="Ensembl" id="ENSGACT00000025063.1">
    <property type="protein sequence ID" value="ENSGACP00000025014.1"/>
    <property type="gene ID" value="ENSGACG00000018922.1"/>
</dbReference>
<dbReference type="Bgee" id="ENSGACG00000018922">
    <property type="expression patterns" value="Expressed in pharyngeal gill and 4 other cell types or tissues"/>
</dbReference>
<dbReference type="GO" id="GO:0099072">
    <property type="term" value="P:regulation of postsynaptic membrane neurotransmitter receptor levels"/>
    <property type="evidence" value="ECO:0007669"/>
    <property type="project" value="TreeGrafter"/>
</dbReference>
<protein>
    <recommendedName>
        <fullName evidence="2">Ferric-chelate reductase 1</fullName>
    </recommendedName>
</protein>
<sequence>NTDSTVETLQTPLSRTGCGTTVLCVAEPSSCDPSKRSCFFLKAKQTSGNNFEFGLSGESDGYIAATFSPDATLGGNDPTYVCANNGGVVKFFSTFLNNGQLTVTVLNVNSVKGKVNKRNIQCTFAAAVPAPAARASNSALAVSTGSFNSTSGILGSPIPRIQSSVLDLANPNVTVTNNAAANTTMAPNSTSHAITFHQSLTQVVLITVGVLSLATF</sequence>
<proteinExistence type="predicted"/>
<evidence type="ECO:0000313" key="1">
    <source>
        <dbReference type="Ensembl" id="ENSGACP00000025014.1"/>
    </source>
</evidence>
<name>G3Q558_GASAC</name>